<evidence type="ECO:0000259" key="3">
    <source>
        <dbReference type="Pfam" id="PF02668"/>
    </source>
</evidence>
<dbReference type="CDD" id="cd07389">
    <property type="entry name" value="MPP_PhoD"/>
    <property type="match status" value="1"/>
</dbReference>
<dbReference type="Pfam" id="PF19050">
    <property type="entry name" value="PhoD_2"/>
    <property type="match status" value="2"/>
</dbReference>
<name>A0AAN6FWL4_9PEZI</name>
<feature type="compositionally biased region" description="Basic and acidic residues" evidence="2">
    <location>
        <begin position="1924"/>
        <end position="1939"/>
    </location>
</feature>
<feature type="compositionally biased region" description="Basic and acidic residues" evidence="2">
    <location>
        <begin position="1356"/>
        <end position="1366"/>
    </location>
</feature>
<feature type="compositionally biased region" description="Basic and acidic residues" evidence="2">
    <location>
        <begin position="178"/>
        <end position="201"/>
    </location>
</feature>
<feature type="compositionally biased region" description="Basic and acidic residues" evidence="2">
    <location>
        <begin position="218"/>
        <end position="261"/>
    </location>
</feature>
<accession>A0AAN6FWL4</accession>
<dbReference type="Proteomes" id="UP001168146">
    <property type="component" value="Unassembled WGS sequence"/>
</dbReference>
<feature type="compositionally biased region" description="Basic and acidic residues" evidence="2">
    <location>
        <begin position="1817"/>
        <end position="1830"/>
    </location>
</feature>
<dbReference type="InterPro" id="IPR018946">
    <property type="entry name" value="PhoD-like_MPP"/>
</dbReference>
<evidence type="ECO:0000256" key="2">
    <source>
        <dbReference type="SAM" id="MobiDB-lite"/>
    </source>
</evidence>
<dbReference type="InterPro" id="IPR029052">
    <property type="entry name" value="Metallo-depent_PP-like"/>
</dbReference>
<feature type="compositionally biased region" description="Basic and acidic residues" evidence="2">
    <location>
        <begin position="1682"/>
        <end position="1693"/>
    </location>
</feature>
<feature type="region of interest" description="Disordered" evidence="2">
    <location>
        <begin position="1"/>
        <end position="421"/>
    </location>
</feature>
<feature type="compositionally biased region" description="Gly residues" evidence="2">
    <location>
        <begin position="1602"/>
        <end position="1612"/>
    </location>
</feature>
<feature type="compositionally biased region" description="Basic and acidic residues" evidence="2">
    <location>
        <begin position="41"/>
        <end position="51"/>
    </location>
</feature>
<dbReference type="Gene3D" id="3.60.130.10">
    <property type="entry name" value="Clavaminate synthase-like"/>
    <property type="match status" value="1"/>
</dbReference>
<dbReference type="InterPro" id="IPR003819">
    <property type="entry name" value="TauD/TfdA-like"/>
</dbReference>
<feature type="region of interest" description="Disordered" evidence="2">
    <location>
        <begin position="758"/>
        <end position="784"/>
    </location>
</feature>
<feature type="compositionally biased region" description="Basic and acidic residues" evidence="2">
    <location>
        <begin position="1768"/>
        <end position="1779"/>
    </location>
</feature>
<keyword evidence="1" id="KW-0560">Oxidoreductase</keyword>
<feature type="region of interest" description="Disordered" evidence="2">
    <location>
        <begin position="2032"/>
        <end position="2059"/>
    </location>
</feature>
<feature type="compositionally biased region" description="Polar residues" evidence="2">
    <location>
        <begin position="458"/>
        <end position="481"/>
    </location>
</feature>
<feature type="compositionally biased region" description="Basic and acidic residues" evidence="2">
    <location>
        <begin position="1786"/>
        <end position="1804"/>
    </location>
</feature>
<feature type="domain" description="TauD/TfdA-like" evidence="3">
    <location>
        <begin position="2218"/>
        <end position="2452"/>
    </location>
</feature>
<feature type="compositionally biased region" description="Polar residues" evidence="2">
    <location>
        <begin position="98"/>
        <end position="109"/>
    </location>
</feature>
<evidence type="ECO:0000313" key="5">
    <source>
        <dbReference type="EMBL" id="KAK0325231.1"/>
    </source>
</evidence>
<dbReference type="EMBL" id="JASUXU010000007">
    <property type="protein sequence ID" value="KAK0325231.1"/>
    <property type="molecule type" value="Genomic_DNA"/>
</dbReference>
<feature type="region of interest" description="Disordered" evidence="2">
    <location>
        <begin position="1921"/>
        <end position="2010"/>
    </location>
</feature>
<feature type="domain" description="PhoD-like phosphatase" evidence="4">
    <location>
        <begin position="1179"/>
        <end position="1338"/>
    </location>
</feature>
<feature type="compositionally biased region" description="Basic and acidic residues" evidence="2">
    <location>
        <begin position="376"/>
        <end position="394"/>
    </location>
</feature>
<feature type="compositionally biased region" description="Polar residues" evidence="2">
    <location>
        <begin position="327"/>
        <end position="350"/>
    </location>
</feature>
<feature type="compositionally biased region" description="Polar residues" evidence="2">
    <location>
        <begin position="140"/>
        <end position="150"/>
    </location>
</feature>
<feature type="compositionally biased region" description="Gly residues" evidence="2">
    <location>
        <begin position="1980"/>
        <end position="1993"/>
    </location>
</feature>
<feature type="compositionally biased region" description="Low complexity" evidence="2">
    <location>
        <begin position="1731"/>
        <end position="1744"/>
    </location>
</feature>
<evidence type="ECO:0000313" key="6">
    <source>
        <dbReference type="Proteomes" id="UP001168146"/>
    </source>
</evidence>
<proteinExistence type="predicted"/>
<feature type="compositionally biased region" description="Basic and acidic residues" evidence="2">
    <location>
        <begin position="503"/>
        <end position="517"/>
    </location>
</feature>
<feature type="compositionally biased region" description="Basic and acidic residues" evidence="2">
    <location>
        <begin position="72"/>
        <end position="96"/>
    </location>
</feature>
<dbReference type="SUPFAM" id="SSF51197">
    <property type="entry name" value="Clavaminate synthase-like"/>
    <property type="match status" value="1"/>
</dbReference>
<dbReference type="Pfam" id="PF02668">
    <property type="entry name" value="TauD"/>
    <property type="match status" value="1"/>
</dbReference>
<feature type="compositionally biased region" description="Low complexity" evidence="2">
    <location>
        <begin position="1574"/>
        <end position="1584"/>
    </location>
</feature>
<feature type="domain" description="PhoD-like phosphatase" evidence="4">
    <location>
        <begin position="910"/>
        <end position="1171"/>
    </location>
</feature>
<evidence type="ECO:0000256" key="1">
    <source>
        <dbReference type="ARBA" id="ARBA00023002"/>
    </source>
</evidence>
<dbReference type="GO" id="GO:0016491">
    <property type="term" value="F:oxidoreductase activity"/>
    <property type="evidence" value="ECO:0007669"/>
    <property type="project" value="UniProtKB-KW"/>
</dbReference>
<dbReference type="GO" id="GO:0016020">
    <property type="term" value="C:membrane"/>
    <property type="evidence" value="ECO:0007669"/>
    <property type="project" value="TreeGrafter"/>
</dbReference>
<sequence length="2491" mass="273440">MENRRQSGLWAPSAETGFYEQKPSANQMPPYQYYEPPTRTSGEKGRSFADRADEDQPATYRPTQNGGGVQRSESRKIRDLAEGATRKLHHQQDRPDLSQAQYPTANNGTRMAPAQNALRIDPDAAPENLRNKPWSPELMSPTSQSNKQRQASGGGAGADAAELLRRGSVPDRSPLQKLEVELGGKSKGEKRARMEEAERRARSSSQQQYSGAGPGRRMAGDGEMLRHGTVRREQGRAVSEGNHRRADEGSGREQKARRVSEEMPAVLGAEESGGSKFRRATEALRQELTPPVRDEFGNGGRLVDPVGAPSKMQNVSAAPRRDGDARQQFSGPMNSSVASRRNGDMRQQQPAHMDVPALHGQSAIRRDAAPSQEQPASRRDIAQRQEPSAIRRDPGPGQEQSTSLDGAGDMPTRSNSNYRRRARDAGFVGAAAAMADGLPSQVTAADRGRAAHERRKSQLQQSPQASPINPSTNYDGSMGRSNSKKLQKRSGPPPTQHNGMNEEAYRGENPSRDREPAKPAQATKQALQTDRLGGGGGKKDVQAAVALQEEDRLPGEKVALPPQDPLNYRIPPQTAAGIDVREQVGFGAETSPVHSQLREKHHKFGGAFHRQGEEIRSYQPDGKMLEEWRNAETARLTVEDLESGESATTDGAASAERDPAWWEKNGRRTSSGGSKQAPSQYDGPYEEEAKHFRPPLYLKCGPLLRFTGIRKEAPQAPSRNTRTAGGQREVWYGSIMVATDDRQSDYTSVPTLRIFGQPMALHTPPPKHLLESGQELPPEDEDPVAGQVKLSRTGRPLYVRHVHEIDGEVDLSREENPQGLFAATRAPMLGPQSVSGPDGRQSQHITFQDKSRVKRNLTEKAGRYREVPAARLHTERGHTFWRFNLAIELGAREHRVAYRINRGPAIGFWVPARGETMNIMFHSCNGFSLAVDPHLFSGPDPLWRDVLNRHQARPFHVMLGGGDQIYNDAAMRDTTLFAAWLRIKNPEAKHSAPFTLEMQEELETFFLDRYAMWFSQGLFGMANSQIPMVNVWDDHDIIDGFGSYPHHFMRSPVFAGLGAVAYKYYMLFQHQSVPAETTREERSWLMGASPGPYIAERSRSLFMFLGSKVAFLGLDCRMERMRDEILSQETYDTVFDRCRAEIVRGETKHLIVLLGVPIAYPRLNFLENILTSRVMDPIKAVGRMGLLGGFVNKFDGGVEILDDLDDHWTAKHHKSERNWFVQELQALAAEKSVRVTILGGDVHLGAVGQFYTPRKLLGGGKDRDHRYMPNVISSAIVNTPPPVMMADVLNRRNKVHHLDGETDEGMIPMFESDVDGGKRNNKCLLPRRNYCTIREFTPGGTPSGTPREGQGAFGNGERDGAGEKRFPPGSMKRTMSLTRGPVSLVRRLSSGGRNKNSSAAEAPGMQRANSLGGGGGAGSYFPDGAVSAAPGPPQRPTNQFHRRPTSLSVKEARKAAAKGGPGADEDGPVEPREAGQIDLRGGLDISLNMEVDQRDPGGATVGYRLLVPALWYEGEGDPNGLNMKGRGGGFMGRLRGQRNGHDGAEGYDESEMASPPATGREEARAPTSNGMMPAAASAAVAGVSGYQGQGRDGTYDDREAGGAAGSYGGQRGTDGAYNEGRPGQEAFKARRPSFMDRLRGRGKRDVDADDYSSRSGSPSPPPSRGQQQMRGPGAATAPVQHGAEEADGDRRIAGNEVAPGQEAFRTRRPSFMDRLRGRGKRNLDDEDDYSSRSGSLSPPPGRGQQPDHVRGAEPAAMAGAQREPYPYQDDRTNDGERPPFKARRPSLMDRLRGRSKRGVGEDGYSRSPTPSPPPSSREPRRLPQHIRDPADAAMVGGEQRAPYQQPQTQAGRRIASDMQYVPPNQAPRNKGFNLASPPIGSAPQPTALAGPAMAGGNHPYPQSATRRSSAPVQNAMPLQMQQPGRHEPLANEPWRHDKQMSQGSLTDSEEYMDAREEEARRRPSMQVRRASKAERFFGIGDEGGSWGGNGGPRAGKVRDADGGGFEDDDGMGRKKGAWKVWKFFFGKPAADKSRKIADPSGKTKRARSRFGHASTPSRSSLVYRGNDARFSTTLSLFHSSLPLIIRPMAPSLSEPAPEPPHTVNGINKSVFPDGLKTSGQHPPVYSRLRPYSDFPKQITGPTVWRAEDYRDHPERWTHVFSAEEIAELGSAADDFLASGVPLTGITRALFPLPKLGAFFSTVRNEILNGKGVPVDEWGLEKSAAAYLGFGSWFGYFTSQNGKGHVLGHVKDLGEDPTKKDRVRIYRTNAKQYFHTDGTDLVALLCIAKALEGGESDIVSTHHVFNNLQQSHPEVVETLATPNWYFDRKGEVSSGQDPWYRSAIFFLEHAPGSGAPRVWSRLDPNNVTSLARFNSGADARIPPLSRAQTYALQVFEETCSRLALHMILDPGDIQLLANTHVFHARTAYKDYPPGSVDDVTGRPRVRRHLMRLWLATPEGEGGWRLAYHDSDEKKRGGIQVDDVAPVCPIDAE</sequence>
<dbReference type="InterPro" id="IPR043904">
    <property type="entry name" value="PhoD_2-like"/>
</dbReference>
<protein>
    <recommendedName>
        <fullName evidence="7">PhoD-like phosphatase domain-containing protein</fullName>
    </recommendedName>
</protein>
<dbReference type="PANTHER" id="PTHR46689:SF1">
    <property type="entry name" value="PHOD-LIKE PHOSPHATASE DOMAIN-CONTAINING PROTEIN"/>
    <property type="match status" value="1"/>
</dbReference>
<feature type="compositionally biased region" description="Basic and acidic residues" evidence="2">
    <location>
        <begin position="655"/>
        <end position="666"/>
    </location>
</feature>
<feature type="region of interest" description="Disordered" evidence="2">
    <location>
        <begin position="1335"/>
        <end position="1474"/>
    </location>
</feature>
<feature type="compositionally biased region" description="Low complexity" evidence="2">
    <location>
        <begin position="1664"/>
        <end position="1673"/>
    </location>
</feature>
<reference evidence="5" key="1">
    <citation type="submission" date="2021-12" db="EMBL/GenBank/DDBJ databases">
        <title>Black yeast isolated from Biological Soil Crust.</title>
        <authorList>
            <person name="Kurbessoian T."/>
        </authorList>
    </citation>
    <scope>NUCLEOTIDE SEQUENCE</scope>
    <source>
        <strain evidence="5">CCFEE 5208</strain>
    </source>
</reference>
<dbReference type="InterPro" id="IPR042098">
    <property type="entry name" value="TauD-like_sf"/>
</dbReference>
<dbReference type="PANTHER" id="PTHR46689">
    <property type="entry name" value="MEMBRANE PROTEIN, PUTATIVE-RELATED"/>
    <property type="match status" value="1"/>
</dbReference>
<feature type="region of interest" description="Disordered" evidence="2">
    <location>
        <begin position="637"/>
        <end position="687"/>
    </location>
</feature>
<feature type="compositionally biased region" description="Basic and acidic residues" evidence="2">
    <location>
        <begin position="1952"/>
        <end position="1961"/>
    </location>
</feature>
<feature type="region of interest" description="Disordered" evidence="2">
    <location>
        <begin position="434"/>
        <end position="571"/>
    </location>
</feature>
<organism evidence="5 6">
    <name type="scientific">Friedmanniomyces endolithicus</name>
    <dbReference type="NCBI Taxonomy" id="329885"/>
    <lineage>
        <taxon>Eukaryota</taxon>
        <taxon>Fungi</taxon>
        <taxon>Dikarya</taxon>
        <taxon>Ascomycota</taxon>
        <taxon>Pezizomycotina</taxon>
        <taxon>Dothideomycetes</taxon>
        <taxon>Dothideomycetidae</taxon>
        <taxon>Mycosphaerellales</taxon>
        <taxon>Teratosphaeriaceae</taxon>
        <taxon>Friedmanniomyces</taxon>
    </lineage>
</organism>
<evidence type="ECO:0008006" key="7">
    <source>
        <dbReference type="Google" id="ProtNLM"/>
    </source>
</evidence>
<feature type="compositionally biased region" description="Polar residues" evidence="2">
    <location>
        <begin position="668"/>
        <end position="679"/>
    </location>
</feature>
<evidence type="ECO:0000259" key="4">
    <source>
        <dbReference type="Pfam" id="PF19050"/>
    </source>
</evidence>
<gene>
    <name evidence="5" type="ORF">LTR82_003512</name>
</gene>
<dbReference type="SUPFAM" id="SSF56300">
    <property type="entry name" value="Metallo-dependent phosphatases"/>
    <property type="match status" value="1"/>
</dbReference>
<comment type="caution">
    <text evidence="5">The sequence shown here is derived from an EMBL/GenBank/DDBJ whole genome shotgun (WGS) entry which is preliminary data.</text>
</comment>
<dbReference type="Gene3D" id="3.60.21.70">
    <property type="entry name" value="PhoD-like phosphatase"/>
    <property type="match status" value="1"/>
</dbReference>
<feature type="region of interest" description="Disordered" evidence="2">
    <location>
        <begin position="1536"/>
        <end position="1852"/>
    </location>
</feature>
<feature type="compositionally biased region" description="Basic and acidic residues" evidence="2">
    <location>
        <begin position="1633"/>
        <end position="1646"/>
    </location>
</feature>
<dbReference type="InterPro" id="IPR038607">
    <property type="entry name" value="PhoD-like_sf"/>
</dbReference>
<feature type="region of interest" description="Disordered" evidence="2">
    <location>
        <begin position="1876"/>
        <end position="1908"/>
    </location>
</feature>